<feature type="non-terminal residue" evidence="2">
    <location>
        <position position="120"/>
    </location>
</feature>
<dbReference type="Pfam" id="PF01751">
    <property type="entry name" value="Toprim"/>
    <property type="match status" value="1"/>
</dbReference>
<evidence type="ECO:0000313" key="2">
    <source>
        <dbReference type="EMBL" id="GAG41899.1"/>
    </source>
</evidence>
<dbReference type="InterPro" id="IPR006171">
    <property type="entry name" value="TOPRIM_dom"/>
</dbReference>
<sequence length="120" mass="13793">MVIILEIYKIMHLVLVESPTKSKTLQKFLGPDYLVEASFGHVRDLPKKELGVDVEHNFEPKYVIIPKAKKRIKELKEKAQKTDTVILATDEDREGEAIAFHLGRALDLKNSQRIVFHEIT</sequence>
<dbReference type="PROSITE" id="PS50880">
    <property type="entry name" value="TOPRIM"/>
    <property type="match status" value="1"/>
</dbReference>
<dbReference type="InterPro" id="IPR023405">
    <property type="entry name" value="Topo_IA_core_domain"/>
</dbReference>
<dbReference type="GO" id="GO:0003677">
    <property type="term" value="F:DNA binding"/>
    <property type="evidence" value="ECO:0007669"/>
    <property type="project" value="InterPro"/>
</dbReference>
<evidence type="ECO:0000259" key="1">
    <source>
        <dbReference type="PROSITE" id="PS50880"/>
    </source>
</evidence>
<accession>X0XFD3</accession>
<reference evidence="2" key="1">
    <citation type="journal article" date="2014" name="Front. Microbiol.">
        <title>High frequency of phylogenetically diverse reductive dehalogenase-homologous genes in deep subseafloor sedimentary metagenomes.</title>
        <authorList>
            <person name="Kawai M."/>
            <person name="Futagami T."/>
            <person name="Toyoda A."/>
            <person name="Takaki Y."/>
            <person name="Nishi S."/>
            <person name="Hori S."/>
            <person name="Arai W."/>
            <person name="Tsubouchi T."/>
            <person name="Morono Y."/>
            <person name="Uchiyama I."/>
            <person name="Ito T."/>
            <person name="Fujiyama A."/>
            <person name="Inagaki F."/>
            <person name="Takami H."/>
        </authorList>
    </citation>
    <scope>NUCLEOTIDE SEQUENCE</scope>
    <source>
        <strain evidence="2">Expedition CK06-06</strain>
    </source>
</reference>
<dbReference type="PANTHER" id="PTHR42785">
    <property type="entry name" value="DNA TOPOISOMERASE, TYPE IA, CORE"/>
    <property type="match status" value="1"/>
</dbReference>
<dbReference type="SUPFAM" id="SSF56712">
    <property type="entry name" value="Prokaryotic type I DNA topoisomerase"/>
    <property type="match status" value="1"/>
</dbReference>
<dbReference type="InterPro" id="IPR034149">
    <property type="entry name" value="TOPRIM_TopoI"/>
</dbReference>
<name>X0XFD3_9ZZZZ</name>
<dbReference type="CDD" id="cd03363">
    <property type="entry name" value="TOPRIM_TopoIA_TopoI"/>
    <property type="match status" value="1"/>
</dbReference>
<dbReference type="AlphaFoldDB" id="X0XFD3"/>
<dbReference type="InterPro" id="IPR000380">
    <property type="entry name" value="Topo_IA"/>
</dbReference>
<dbReference type="GO" id="GO:0006265">
    <property type="term" value="P:DNA topological change"/>
    <property type="evidence" value="ECO:0007669"/>
    <property type="project" value="InterPro"/>
</dbReference>
<protein>
    <recommendedName>
        <fullName evidence="1">Toprim domain-containing protein</fullName>
    </recommendedName>
</protein>
<feature type="domain" description="Toprim" evidence="1">
    <location>
        <begin position="11"/>
        <end position="120"/>
    </location>
</feature>
<comment type="caution">
    <text evidence="2">The sequence shown here is derived from an EMBL/GenBank/DDBJ whole genome shotgun (WGS) entry which is preliminary data.</text>
</comment>
<proteinExistence type="predicted"/>
<dbReference type="SMART" id="SM00493">
    <property type="entry name" value="TOPRIM"/>
    <property type="match status" value="1"/>
</dbReference>
<gene>
    <name evidence="2" type="ORF">S01H1_62756</name>
</gene>
<dbReference type="PANTHER" id="PTHR42785:SF1">
    <property type="entry name" value="DNA TOPOISOMERASE"/>
    <property type="match status" value="1"/>
</dbReference>
<dbReference type="Gene3D" id="3.40.50.140">
    <property type="match status" value="1"/>
</dbReference>
<dbReference type="EMBL" id="BARS01041245">
    <property type="protein sequence ID" value="GAG41899.1"/>
    <property type="molecule type" value="Genomic_DNA"/>
</dbReference>
<organism evidence="2">
    <name type="scientific">marine sediment metagenome</name>
    <dbReference type="NCBI Taxonomy" id="412755"/>
    <lineage>
        <taxon>unclassified sequences</taxon>
        <taxon>metagenomes</taxon>
        <taxon>ecological metagenomes</taxon>
    </lineage>
</organism>
<dbReference type="GO" id="GO:0003917">
    <property type="term" value="F:DNA topoisomerase type I (single strand cut, ATP-independent) activity"/>
    <property type="evidence" value="ECO:0007669"/>
    <property type="project" value="InterPro"/>
</dbReference>